<dbReference type="Proteomes" id="UP000663824">
    <property type="component" value="Unassembled WGS sequence"/>
</dbReference>
<dbReference type="AlphaFoldDB" id="A0A815TXX7"/>
<gene>
    <name evidence="5" type="ORF">BYL167_LOCUS7040</name>
    <name evidence="2" type="ORF">CJN711_LOCUS12215</name>
    <name evidence="7" type="ORF">GIL414_LOCUS15357</name>
    <name evidence="3" type="ORF">KQP761_LOCUS15267</name>
    <name evidence="4" type="ORF">MBJ925_LOCUS30237</name>
    <name evidence="6" type="ORF">SMN809_LOCUS13372</name>
</gene>
<evidence type="ECO:0000313" key="3">
    <source>
        <dbReference type="EMBL" id="CAF1513051.1"/>
    </source>
</evidence>
<dbReference type="Proteomes" id="UP000681720">
    <property type="component" value="Unassembled WGS sequence"/>
</dbReference>
<dbReference type="Proteomes" id="UP000663834">
    <property type="component" value="Unassembled WGS sequence"/>
</dbReference>
<feature type="compositionally biased region" description="Low complexity" evidence="1">
    <location>
        <begin position="13"/>
        <end position="25"/>
    </location>
</feature>
<name>A0A815TXX7_9BILA</name>
<feature type="region of interest" description="Disordered" evidence="1">
    <location>
        <begin position="1"/>
        <end position="31"/>
    </location>
</feature>
<dbReference type="EMBL" id="CAJNOV010005326">
    <property type="protein sequence ID" value="CAF1204943.1"/>
    <property type="molecule type" value="Genomic_DNA"/>
</dbReference>
<evidence type="ECO:0000313" key="8">
    <source>
        <dbReference type="Proteomes" id="UP000663834"/>
    </source>
</evidence>
<evidence type="ECO:0000313" key="6">
    <source>
        <dbReference type="EMBL" id="CAF4027197.1"/>
    </source>
</evidence>
<dbReference type="EMBL" id="CAJOBH010001784">
    <property type="protein sequence ID" value="CAF3873306.1"/>
    <property type="molecule type" value="Genomic_DNA"/>
</dbReference>
<evidence type="ECO:0000313" key="5">
    <source>
        <dbReference type="EMBL" id="CAF3873306.1"/>
    </source>
</evidence>
<organism evidence="3 8">
    <name type="scientific">Rotaria magnacalcarata</name>
    <dbReference type="NCBI Taxonomy" id="392030"/>
    <lineage>
        <taxon>Eukaryota</taxon>
        <taxon>Metazoa</taxon>
        <taxon>Spiralia</taxon>
        <taxon>Gnathifera</taxon>
        <taxon>Rotifera</taxon>
        <taxon>Eurotatoria</taxon>
        <taxon>Bdelloidea</taxon>
        <taxon>Philodinida</taxon>
        <taxon>Philodinidae</taxon>
        <taxon>Rotaria</taxon>
    </lineage>
</organism>
<evidence type="ECO:0000256" key="1">
    <source>
        <dbReference type="SAM" id="MobiDB-lite"/>
    </source>
</evidence>
<comment type="caution">
    <text evidence="3">The sequence shown here is derived from an EMBL/GenBank/DDBJ whole genome shotgun (WGS) entry which is preliminary data.</text>
</comment>
<sequence>MRGQKLEPTVPKSTAATSASRTAITNGTRSRHRMTQNYLATWADGNIDETTEDCRSTLAQLRAAVSDVNVCTTPEQCVEFLNEMDEGKAFIISSGAVGQSLSNDIHGMQNVDAIYIFCGNKAHHEPWAKE</sequence>
<evidence type="ECO:0000313" key="2">
    <source>
        <dbReference type="EMBL" id="CAF1204943.1"/>
    </source>
</evidence>
<dbReference type="EMBL" id="CAJOBJ010006728">
    <property type="protein sequence ID" value="CAF4068211.1"/>
    <property type="molecule type" value="Genomic_DNA"/>
</dbReference>
<dbReference type="EMBL" id="CAJNRE010016343">
    <property type="protein sequence ID" value="CAF2145530.1"/>
    <property type="molecule type" value="Genomic_DNA"/>
</dbReference>
<evidence type="ECO:0000313" key="4">
    <source>
        <dbReference type="EMBL" id="CAF2145530.1"/>
    </source>
</evidence>
<dbReference type="EMBL" id="CAJOBI010005271">
    <property type="protein sequence ID" value="CAF4027197.1"/>
    <property type="molecule type" value="Genomic_DNA"/>
</dbReference>
<protein>
    <submittedName>
        <fullName evidence="3">Uncharacterized protein</fullName>
    </submittedName>
</protein>
<accession>A0A815TXX7</accession>
<dbReference type="Proteomes" id="UP000676336">
    <property type="component" value="Unassembled WGS sequence"/>
</dbReference>
<dbReference type="EMBL" id="CAJNOW010007400">
    <property type="protein sequence ID" value="CAF1513051.1"/>
    <property type="molecule type" value="Genomic_DNA"/>
</dbReference>
<evidence type="ECO:0000313" key="7">
    <source>
        <dbReference type="EMBL" id="CAF4068211.1"/>
    </source>
</evidence>
<reference evidence="3" key="1">
    <citation type="submission" date="2021-02" db="EMBL/GenBank/DDBJ databases">
        <authorList>
            <person name="Nowell W R."/>
        </authorList>
    </citation>
    <scope>NUCLEOTIDE SEQUENCE</scope>
</reference>
<dbReference type="Proteomes" id="UP000681967">
    <property type="component" value="Unassembled WGS sequence"/>
</dbReference>
<dbReference type="Proteomes" id="UP000663855">
    <property type="component" value="Unassembled WGS sequence"/>
</dbReference>
<proteinExistence type="predicted"/>